<proteinExistence type="predicted"/>
<name>A0A9D4FD96_DREPO</name>
<organism evidence="1 2">
    <name type="scientific">Dreissena polymorpha</name>
    <name type="common">Zebra mussel</name>
    <name type="synonym">Mytilus polymorpha</name>
    <dbReference type="NCBI Taxonomy" id="45954"/>
    <lineage>
        <taxon>Eukaryota</taxon>
        <taxon>Metazoa</taxon>
        <taxon>Spiralia</taxon>
        <taxon>Lophotrochozoa</taxon>
        <taxon>Mollusca</taxon>
        <taxon>Bivalvia</taxon>
        <taxon>Autobranchia</taxon>
        <taxon>Heteroconchia</taxon>
        <taxon>Euheterodonta</taxon>
        <taxon>Imparidentia</taxon>
        <taxon>Neoheterodontei</taxon>
        <taxon>Myida</taxon>
        <taxon>Dreissenoidea</taxon>
        <taxon>Dreissenidae</taxon>
        <taxon>Dreissena</taxon>
    </lineage>
</organism>
<sequence>MKDQSEKPEGEIISAYCTCTAGMYGTSNHIAGLLFRCEHAVKTGATKIACTSKSATWVVAKGKQLLNYAKAKDVVWKKSHYLTSPTDRQAEVMARKMKQAFTPLTKKKSEDVKDGAKMRVDLHTLLAPDIPDSCFSLTMEGRRHENKSIELPKTIIELSKETLTSDELKSKKSPWCNGYGVRLATERSRVRSPPWERSLDLSQRHQVLVLGPGNGLDSVYISLRLSMQSS</sequence>
<accession>A0A9D4FD96</accession>
<evidence type="ECO:0000313" key="1">
    <source>
        <dbReference type="EMBL" id="KAH3796763.1"/>
    </source>
</evidence>
<dbReference type="PANTHER" id="PTHR47526">
    <property type="entry name" value="ATP-DEPENDENT DNA HELICASE"/>
    <property type="match status" value="1"/>
</dbReference>
<gene>
    <name evidence="1" type="ORF">DPMN_150334</name>
</gene>
<dbReference type="AlphaFoldDB" id="A0A9D4FD96"/>
<protein>
    <submittedName>
        <fullName evidence="1">Uncharacterized protein</fullName>
    </submittedName>
</protein>
<dbReference type="Proteomes" id="UP000828390">
    <property type="component" value="Unassembled WGS sequence"/>
</dbReference>
<evidence type="ECO:0000313" key="2">
    <source>
        <dbReference type="Proteomes" id="UP000828390"/>
    </source>
</evidence>
<keyword evidence="2" id="KW-1185">Reference proteome</keyword>
<dbReference type="PANTHER" id="PTHR47526:SF3">
    <property type="entry name" value="PHD-TYPE DOMAIN-CONTAINING PROTEIN"/>
    <property type="match status" value="1"/>
</dbReference>
<reference evidence="1" key="1">
    <citation type="journal article" date="2019" name="bioRxiv">
        <title>The Genome of the Zebra Mussel, Dreissena polymorpha: A Resource for Invasive Species Research.</title>
        <authorList>
            <person name="McCartney M.A."/>
            <person name="Auch B."/>
            <person name="Kono T."/>
            <person name="Mallez S."/>
            <person name="Zhang Y."/>
            <person name="Obille A."/>
            <person name="Becker A."/>
            <person name="Abrahante J.E."/>
            <person name="Garbe J."/>
            <person name="Badalamenti J.P."/>
            <person name="Herman A."/>
            <person name="Mangelson H."/>
            <person name="Liachko I."/>
            <person name="Sullivan S."/>
            <person name="Sone E.D."/>
            <person name="Koren S."/>
            <person name="Silverstein K.A.T."/>
            <person name="Beckman K.B."/>
            <person name="Gohl D.M."/>
        </authorList>
    </citation>
    <scope>NUCLEOTIDE SEQUENCE</scope>
    <source>
        <strain evidence="1">Duluth1</strain>
        <tissue evidence="1">Whole animal</tissue>
    </source>
</reference>
<reference evidence="1" key="2">
    <citation type="submission" date="2020-11" db="EMBL/GenBank/DDBJ databases">
        <authorList>
            <person name="McCartney M.A."/>
            <person name="Auch B."/>
            <person name="Kono T."/>
            <person name="Mallez S."/>
            <person name="Becker A."/>
            <person name="Gohl D.M."/>
            <person name="Silverstein K.A.T."/>
            <person name="Koren S."/>
            <person name="Bechman K.B."/>
            <person name="Herman A."/>
            <person name="Abrahante J.E."/>
            <person name="Garbe J."/>
        </authorList>
    </citation>
    <scope>NUCLEOTIDE SEQUENCE</scope>
    <source>
        <strain evidence="1">Duluth1</strain>
        <tissue evidence="1">Whole animal</tissue>
    </source>
</reference>
<comment type="caution">
    <text evidence="1">The sequence shown here is derived from an EMBL/GenBank/DDBJ whole genome shotgun (WGS) entry which is preliminary data.</text>
</comment>
<dbReference type="EMBL" id="JAIWYP010000007">
    <property type="protein sequence ID" value="KAH3796763.1"/>
    <property type="molecule type" value="Genomic_DNA"/>
</dbReference>